<evidence type="ECO:0000313" key="5">
    <source>
        <dbReference type="Proteomes" id="UP001217089"/>
    </source>
</evidence>
<feature type="compositionally biased region" description="Low complexity" evidence="1">
    <location>
        <begin position="72"/>
        <end position="87"/>
    </location>
</feature>
<dbReference type="Pfam" id="PF01612">
    <property type="entry name" value="DNA_pol_A_exo1"/>
    <property type="match status" value="1"/>
</dbReference>
<evidence type="ECO:0000313" key="4">
    <source>
        <dbReference type="EMBL" id="KAJ8308766.1"/>
    </source>
</evidence>
<protein>
    <recommendedName>
        <fullName evidence="6">3'-5' exonuclease domain-containing protein</fullName>
    </recommendedName>
</protein>
<feature type="compositionally biased region" description="Polar residues" evidence="1">
    <location>
        <begin position="41"/>
        <end position="53"/>
    </location>
</feature>
<feature type="domain" description="3'-5' exonuclease" evidence="2">
    <location>
        <begin position="579"/>
        <end position="797"/>
    </location>
</feature>
<dbReference type="InterPro" id="IPR012337">
    <property type="entry name" value="RNaseH-like_sf"/>
</dbReference>
<feature type="domain" description="Mut7-C RNAse" evidence="3">
    <location>
        <begin position="860"/>
        <end position="944"/>
    </location>
</feature>
<feature type="region of interest" description="Disordered" evidence="1">
    <location>
        <begin position="1"/>
        <end position="136"/>
    </location>
</feature>
<dbReference type="PANTHER" id="PTHR47765">
    <property type="entry name" value="3'-5' EXONUCLEASE DOMAIN-CONTAINING PROTEIN"/>
    <property type="match status" value="1"/>
</dbReference>
<evidence type="ECO:0000256" key="1">
    <source>
        <dbReference type="SAM" id="MobiDB-lite"/>
    </source>
</evidence>
<feature type="compositionally biased region" description="Polar residues" evidence="1">
    <location>
        <begin position="111"/>
        <end position="120"/>
    </location>
</feature>
<dbReference type="SUPFAM" id="SSF53098">
    <property type="entry name" value="Ribonuclease H-like"/>
    <property type="match status" value="1"/>
</dbReference>
<dbReference type="InterPro" id="IPR002562">
    <property type="entry name" value="3'-5'_exonuclease_dom"/>
</dbReference>
<dbReference type="Proteomes" id="UP001217089">
    <property type="component" value="Unassembled WGS sequence"/>
</dbReference>
<evidence type="ECO:0008006" key="6">
    <source>
        <dbReference type="Google" id="ProtNLM"/>
    </source>
</evidence>
<dbReference type="InterPro" id="IPR036397">
    <property type="entry name" value="RNaseH_sf"/>
</dbReference>
<organism evidence="4 5">
    <name type="scientific">Tegillarca granosa</name>
    <name type="common">Malaysian cockle</name>
    <name type="synonym">Anadara granosa</name>
    <dbReference type="NCBI Taxonomy" id="220873"/>
    <lineage>
        <taxon>Eukaryota</taxon>
        <taxon>Metazoa</taxon>
        <taxon>Spiralia</taxon>
        <taxon>Lophotrochozoa</taxon>
        <taxon>Mollusca</taxon>
        <taxon>Bivalvia</taxon>
        <taxon>Autobranchia</taxon>
        <taxon>Pteriomorphia</taxon>
        <taxon>Arcoida</taxon>
        <taxon>Arcoidea</taxon>
        <taxon>Arcidae</taxon>
        <taxon>Tegillarca</taxon>
    </lineage>
</organism>
<feature type="compositionally biased region" description="Acidic residues" evidence="1">
    <location>
        <begin position="711"/>
        <end position="723"/>
    </location>
</feature>
<proteinExistence type="predicted"/>
<feature type="compositionally biased region" description="Basic and acidic residues" evidence="1">
    <location>
        <begin position="122"/>
        <end position="133"/>
    </location>
</feature>
<evidence type="ECO:0000259" key="3">
    <source>
        <dbReference type="Pfam" id="PF01927"/>
    </source>
</evidence>
<evidence type="ECO:0000259" key="2">
    <source>
        <dbReference type="Pfam" id="PF01612"/>
    </source>
</evidence>
<keyword evidence="5" id="KW-1185">Reference proteome</keyword>
<dbReference type="Pfam" id="PF01927">
    <property type="entry name" value="Mut7-C"/>
    <property type="match status" value="2"/>
</dbReference>
<reference evidence="4 5" key="1">
    <citation type="submission" date="2022-12" db="EMBL/GenBank/DDBJ databases">
        <title>Chromosome-level genome of Tegillarca granosa.</title>
        <authorList>
            <person name="Kim J."/>
        </authorList>
    </citation>
    <scope>NUCLEOTIDE SEQUENCE [LARGE SCALE GENOMIC DNA]</scope>
    <source>
        <strain evidence="4">Teg-2019</strain>
        <tissue evidence="4">Adductor muscle</tissue>
    </source>
</reference>
<feature type="compositionally biased region" description="Pro residues" evidence="1">
    <location>
        <begin position="23"/>
        <end position="32"/>
    </location>
</feature>
<dbReference type="InterPro" id="IPR002782">
    <property type="entry name" value="Mut7-C_RNAse_dom"/>
</dbReference>
<feature type="domain" description="Mut7-C RNAse" evidence="3">
    <location>
        <begin position="1010"/>
        <end position="1058"/>
    </location>
</feature>
<dbReference type="Gene3D" id="3.30.420.10">
    <property type="entry name" value="Ribonuclease H-like superfamily/Ribonuclease H"/>
    <property type="match status" value="1"/>
</dbReference>
<feature type="region of interest" description="Disordered" evidence="1">
    <location>
        <begin position="710"/>
        <end position="735"/>
    </location>
</feature>
<accession>A0ABQ9EU97</accession>
<comment type="caution">
    <text evidence="4">The sequence shown here is derived from an EMBL/GenBank/DDBJ whole genome shotgun (WGS) entry which is preliminary data.</text>
</comment>
<dbReference type="PANTHER" id="PTHR47765:SF2">
    <property type="entry name" value="EXONUCLEASE MUT-7 HOMOLOG"/>
    <property type="match status" value="1"/>
</dbReference>
<name>A0ABQ9EU97_TEGGR</name>
<dbReference type="EMBL" id="JARBDR010000657">
    <property type="protein sequence ID" value="KAJ8308766.1"/>
    <property type="molecule type" value="Genomic_DNA"/>
</dbReference>
<dbReference type="InterPro" id="IPR052408">
    <property type="entry name" value="Exonuclease_MUT-7-like"/>
</dbReference>
<sequence length="1096" mass="126108">MVGQIRPHPLFTQIPNQNRMPSHSPPNIPPHPLHAQLPHGDQQQPWNPQNTYSIRHANRGQHRYPGNRQQYPGNRQQYRGNRQQYPRNRNEGNHRSMPRAPMQFNFPADVSQENSSASQHKYSKEYTKTDHESGNNQNQFYEKNVEKSKNNDEYCLGGHSFEMVDNKEISLKQNARNENKKIDIDEIIRQNPGVSAKWLAGIVNKPADLDLKDMKPKLDQIEEMWINEKDKNRIYLCSLLKKLFSESENPYQLAAYFISRCKDCHVNKTTTLAYFLMKEFFVWEKSSGNQCGDKESLLSSDLRLFVFQLCTKYHTTMFDFAVKAFHLKHPGNIYMLPDVKNFLERQKYKEAAVCAGNLGLQSYFEVEEIALPLILQDRVNLLQIYLTGNLEQQTKVVQFLDKMCDKQFNILQLVQSSKVQNVKAGKLEKKVLSKLAVRLMKLYDIPNEMCPNIANARGLGAVKYLLYKRFIEGGMGHGGWEEMVQNAVEDNTYLKEQLVDQLFCYNEKEEAAKWAVYYNLPDDVIPSAVAQYRVSMLQNKDKISASSVANNEDWDNECISDIDIQSHYYALKLPKENIIIVDTKDKFYNCLDLVTQSGRNIGIDCEWKPVFGRAVHRVAIMQLAVSDQVFLVDFITLKKELSEEDWLRLVNDLFCNKNVRKLGYGFGCDCKVLIATFPFMKEPLQNMTHFVDLEKVAQLVIDKAVNIVPDKDDDEDLDDDHEEGGDAKSGQGSADNFKFTKVEERGLSELVRQTLGKPLNKSEQMSDWERRPLRDPQVMYAALDAYVLLEVYDKLISESQKQQLKVDLEFPISLKWMKPSKKEKQKIKAKGELLRKPKMTFDVPKRHSHFSKEVHPGNVKIVVDTMLTKLGKLLSMCGCDVVLSGPYDSHEKTIELLMTSVEICRKENRIVLTKGHPYYQIRGCVGEAMCYPVQANNPEEQVTEECNGTDFLEIPKDAMLSIWKWGKENADKEKTDSCIKNPKTCDELPQACDSVNTCDMTNIFCGVDFTNMTVAKTGASILSKKIPEKVLNVVDLFYCCESCGSVYWRGPHMTSTYEKLSYVLTDENIDVHSEYRKIFTGRYFLPVPLHKTYAQK</sequence>
<gene>
    <name evidence="4" type="ORF">KUTeg_013640</name>
</gene>